<sequence length="90" mass="9943">MPRQKRLETEECLKASTWIKSRTVAHAGNEQTNAKGGVEVGNDDAQGDIVDAARGQQWGKAAKGHMERAPGDRWDDLAPDLPSKFDRLRT</sequence>
<feature type="compositionally biased region" description="Basic and acidic residues" evidence="1">
    <location>
        <begin position="64"/>
        <end position="76"/>
    </location>
</feature>
<feature type="region of interest" description="Disordered" evidence="1">
    <location>
        <begin position="60"/>
        <end position="90"/>
    </location>
</feature>
<gene>
    <name evidence="2" type="ORF">Q8X39_07890</name>
</gene>
<dbReference type="Proteomes" id="UP001235760">
    <property type="component" value="Unassembled WGS sequence"/>
</dbReference>
<organism evidence="2 3">
    <name type="scientific">Leptothrix discophora</name>
    <dbReference type="NCBI Taxonomy" id="89"/>
    <lineage>
        <taxon>Bacteria</taxon>
        <taxon>Pseudomonadati</taxon>
        <taxon>Pseudomonadota</taxon>
        <taxon>Betaproteobacteria</taxon>
        <taxon>Burkholderiales</taxon>
        <taxon>Sphaerotilaceae</taxon>
        <taxon>Leptothrix</taxon>
    </lineage>
</organism>
<name>A0ABT9G237_LEPDI</name>
<accession>A0ABT9G237</accession>
<dbReference type="EMBL" id="JAUZEE010000003">
    <property type="protein sequence ID" value="MDP4300553.1"/>
    <property type="molecule type" value="Genomic_DNA"/>
</dbReference>
<evidence type="ECO:0000256" key="1">
    <source>
        <dbReference type="SAM" id="MobiDB-lite"/>
    </source>
</evidence>
<evidence type="ECO:0000313" key="2">
    <source>
        <dbReference type="EMBL" id="MDP4300553.1"/>
    </source>
</evidence>
<reference evidence="2 3" key="1">
    <citation type="submission" date="2023-08" db="EMBL/GenBank/DDBJ databases">
        <authorList>
            <person name="Roldan D.M."/>
            <person name="Menes R.J."/>
        </authorList>
    </citation>
    <scope>NUCLEOTIDE SEQUENCE [LARGE SCALE GENOMIC DNA]</scope>
    <source>
        <strain evidence="2 3">CCM 2812</strain>
    </source>
</reference>
<proteinExistence type="predicted"/>
<comment type="caution">
    <text evidence="2">The sequence shown here is derived from an EMBL/GenBank/DDBJ whole genome shotgun (WGS) entry which is preliminary data.</text>
</comment>
<evidence type="ECO:0000313" key="3">
    <source>
        <dbReference type="Proteomes" id="UP001235760"/>
    </source>
</evidence>
<protein>
    <submittedName>
        <fullName evidence="2">Uncharacterized protein</fullName>
    </submittedName>
</protein>
<keyword evidence="3" id="KW-1185">Reference proteome</keyword>
<dbReference type="RefSeq" id="WP_305749102.1">
    <property type="nucleotide sequence ID" value="NZ_JAUZEE010000003.1"/>
</dbReference>